<name>A0A2V4UER7_9BURK</name>
<gene>
    <name evidence="1" type="ORF">C7410_1298</name>
</gene>
<comment type="caution">
    <text evidence="1">The sequence shown here is derived from an EMBL/GenBank/DDBJ whole genome shotgun (WGS) entry which is preliminary data.</text>
</comment>
<dbReference type="RefSeq" id="WP_110856981.1">
    <property type="nucleotide sequence ID" value="NZ_QJSQ01000029.1"/>
</dbReference>
<protein>
    <submittedName>
        <fullName evidence="1">Uncharacterized protein</fullName>
    </submittedName>
</protein>
<organism evidence="1 2">
    <name type="scientific">Paraburkholderia silvatlantica</name>
    <dbReference type="NCBI Taxonomy" id="321895"/>
    <lineage>
        <taxon>Bacteria</taxon>
        <taxon>Pseudomonadati</taxon>
        <taxon>Pseudomonadota</taxon>
        <taxon>Betaproteobacteria</taxon>
        <taxon>Burkholderiales</taxon>
        <taxon>Burkholderiaceae</taxon>
        <taxon>Paraburkholderia</taxon>
    </lineage>
</organism>
<proteinExistence type="predicted"/>
<dbReference type="AlphaFoldDB" id="A0A2V4UER7"/>
<evidence type="ECO:0000313" key="2">
    <source>
        <dbReference type="Proteomes" id="UP000247772"/>
    </source>
</evidence>
<evidence type="ECO:0000313" key="1">
    <source>
        <dbReference type="EMBL" id="PYE16567.1"/>
    </source>
</evidence>
<sequence>MEKGTYVLSGSLPVHDDLETEQIDRIKRHLKGFATVYFAHDQTAHTVSLHVSGTMLRDDARIIERRIEKFAEENGTAGAILLNEWNGLSDWLMVGLNWHVQCLLKLDAVQEQFARLVERELDFVVRLEPPSGNNDGRGQPLLCVSMTR</sequence>
<dbReference type="Proteomes" id="UP000247772">
    <property type="component" value="Unassembled WGS sequence"/>
</dbReference>
<accession>A0A2V4UER7</accession>
<dbReference type="OrthoDB" id="9093862at2"/>
<dbReference type="EMBL" id="QJSQ01000029">
    <property type="protein sequence ID" value="PYE16567.1"/>
    <property type="molecule type" value="Genomic_DNA"/>
</dbReference>
<reference evidence="1 2" key="1">
    <citation type="submission" date="2018-06" db="EMBL/GenBank/DDBJ databases">
        <title>Genomic Encyclopedia of Type Strains, Phase IV (KMG-V): Genome sequencing to study the core and pangenomes of soil and plant-associated prokaryotes.</title>
        <authorList>
            <person name="Whitman W."/>
        </authorList>
    </citation>
    <scope>NUCLEOTIDE SEQUENCE [LARGE SCALE GENOMIC DNA]</scope>
    <source>
        <strain evidence="1 2">SRCL-318</strain>
    </source>
</reference>